<proteinExistence type="predicted"/>
<dbReference type="Gene3D" id="1.20.1070.10">
    <property type="entry name" value="Rhodopsin 7-helix transmembrane proteins"/>
    <property type="match status" value="2"/>
</dbReference>
<dbReference type="SUPFAM" id="SSF81321">
    <property type="entry name" value="Family A G protein-coupled receptor-like"/>
    <property type="match status" value="2"/>
</dbReference>
<evidence type="ECO:0000256" key="1">
    <source>
        <dbReference type="ARBA" id="ARBA00004141"/>
    </source>
</evidence>
<dbReference type="PRINTS" id="PR00237">
    <property type="entry name" value="GPCRRHODOPSN"/>
</dbReference>
<keyword evidence="7" id="KW-0807">Transducer</keyword>
<dbReference type="InterPro" id="IPR000276">
    <property type="entry name" value="GPCR_Rhodpsn"/>
</dbReference>
<evidence type="ECO:0000256" key="2">
    <source>
        <dbReference type="ARBA" id="ARBA00022692"/>
    </source>
</evidence>
<comment type="caution">
    <text evidence="10">The sequence shown here is derived from an EMBL/GenBank/DDBJ whole genome shotgun (WGS) entry which is preliminary data.</text>
</comment>
<feature type="transmembrane region" description="Helical" evidence="8">
    <location>
        <begin position="465"/>
        <end position="484"/>
    </location>
</feature>
<keyword evidence="11" id="KW-1185">Reference proteome</keyword>
<keyword evidence="3 8" id="KW-1133">Transmembrane helix</keyword>
<dbReference type="Pfam" id="PF00001">
    <property type="entry name" value="7tm_1"/>
    <property type="match status" value="2"/>
</dbReference>
<dbReference type="PANTHER" id="PTHR24238">
    <property type="entry name" value="G-PROTEIN COUPLED RECEPTOR"/>
    <property type="match status" value="1"/>
</dbReference>
<organism evidence="10 11">
    <name type="scientific">Pocillopora meandrina</name>
    <dbReference type="NCBI Taxonomy" id="46732"/>
    <lineage>
        <taxon>Eukaryota</taxon>
        <taxon>Metazoa</taxon>
        <taxon>Cnidaria</taxon>
        <taxon>Anthozoa</taxon>
        <taxon>Hexacorallia</taxon>
        <taxon>Scleractinia</taxon>
        <taxon>Astrocoeniina</taxon>
        <taxon>Pocilloporidae</taxon>
        <taxon>Pocillopora</taxon>
    </lineage>
</organism>
<keyword evidence="2 8" id="KW-0812">Transmembrane</keyword>
<dbReference type="GO" id="GO:0008188">
    <property type="term" value="F:neuropeptide receptor activity"/>
    <property type="evidence" value="ECO:0007669"/>
    <property type="project" value="TreeGrafter"/>
</dbReference>
<dbReference type="PROSITE" id="PS50262">
    <property type="entry name" value="G_PROTEIN_RECEP_F1_2"/>
    <property type="match status" value="2"/>
</dbReference>
<accession>A0AAU9WPY9</accession>
<keyword evidence="5 8" id="KW-0472">Membrane</keyword>
<feature type="transmembrane region" description="Helical" evidence="8">
    <location>
        <begin position="124"/>
        <end position="145"/>
    </location>
</feature>
<keyword evidence="6" id="KW-0675">Receptor</keyword>
<feature type="domain" description="G-protein coupled receptors family 1 profile" evidence="9">
    <location>
        <begin position="307"/>
        <end position="572"/>
    </location>
</feature>
<dbReference type="InterPro" id="IPR017452">
    <property type="entry name" value="GPCR_Rhodpsn_7TM"/>
</dbReference>
<feature type="transmembrane region" description="Helical" evidence="8">
    <location>
        <begin position="518"/>
        <end position="538"/>
    </location>
</feature>
<evidence type="ECO:0000256" key="4">
    <source>
        <dbReference type="ARBA" id="ARBA00023040"/>
    </source>
</evidence>
<evidence type="ECO:0000259" key="9">
    <source>
        <dbReference type="PROSITE" id="PS50262"/>
    </source>
</evidence>
<sequence>MAFSASDISKAAFLAVIYVVTVLGNALVAYVLVKNRRALLKNRPTYQFILNIVLSDLLVGLLTMPFEFTRELLDEWIFGTAPCKLIEYIEIAVSCTAVFTHALIAYDRYRSLARPYSPRMESKLVTKMIALSWVVPAVVETPYLYMFEVQVISSKTICTPKAIPFSWLDKLYGALSFLVVFFVPCMVLCWCYFRVILTIWGRSPTVMAENFSASQYSVISSTKRRVTRTSCLVAAVFVLCWFPTLVLSWFRIVSGTDSIHRGHVLHKVAMFGAFINEAINPVIYSNTAANITMATIIGVGMVLSITGNVIIAYVLIKRWKILLRNRPTYQFILNLVLSDLVVGVLFCPFEFTRQLFGKWIFGKTLCKIIDYVEISAAATTVISHALIAVDRYRSLVLPYLPKLKPRLVKQLIASSWIVPAMVSSPYLYMYTIIDHPFFLQDHFPLCTPTAIPIQWLDKLYEAVEFGLLFFAPCCVICWCYYHVIRVTFGSRPNRTPSARLPIAEKALRRSRKRVTKTACLIIVVFLICWSPTFLLGIWRIASGTESVHHGHTLYEVSFFGAIFNEVINPVIYSVYDQNLNISDHICCHRRVFNETSQVHLPKNCQGMNHHINVIINQARVAEVSSR</sequence>
<feature type="transmembrane region" description="Helical" evidence="8">
    <location>
        <begin position="231"/>
        <end position="252"/>
    </location>
</feature>
<dbReference type="AlphaFoldDB" id="A0AAU9WPY9"/>
<gene>
    <name evidence="10" type="ORF">PMEA_00009153</name>
</gene>
<feature type="transmembrane region" description="Helical" evidence="8">
    <location>
        <begin position="291"/>
        <end position="316"/>
    </location>
</feature>
<evidence type="ECO:0000256" key="5">
    <source>
        <dbReference type="ARBA" id="ARBA00023136"/>
    </source>
</evidence>
<evidence type="ECO:0000313" key="10">
    <source>
        <dbReference type="EMBL" id="CAH3121329.1"/>
    </source>
</evidence>
<dbReference type="CDD" id="cd00637">
    <property type="entry name" value="7tm_classA_rhodopsin-like"/>
    <property type="match status" value="2"/>
</dbReference>
<dbReference type="GO" id="GO:0005886">
    <property type="term" value="C:plasma membrane"/>
    <property type="evidence" value="ECO:0007669"/>
    <property type="project" value="TreeGrafter"/>
</dbReference>
<dbReference type="EMBL" id="CALNXJ010000018">
    <property type="protein sequence ID" value="CAH3121329.1"/>
    <property type="molecule type" value="Genomic_DNA"/>
</dbReference>
<feature type="transmembrane region" description="Helical" evidence="8">
    <location>
        <begin position="411"/>
        <end position="433"/>
    </location>
</feature>
<evidence type="ECO:0000256" key="7">
    <source>
        <dbReference type="ARBA" id="ARBA00023224"/>
    </source>
</evidence>
<evidence type="ECO:0000256" key="6">
    <source>
        <dbReference type="ARBA" id="ARBA00023170"/>
    </source>
</evidence>
<protein>
    <recommendedName>
        <fullName evidence="9">G-protein coupled receptors family 1 profile domain-containing protein</fullName>
    </recommendedName>
</protein>
<evidence type="ECO:0000313" key="11">
    <source>
        <dbReference type="Proteomes" id="UP001159428"/>
    </source>
</evidence>
<feature type="transmembrane region" description="Helical" evidence="8">
    <location>
        <begin position="12"/>
        <end position="33"/>
    </location>
</feature>
<evidence type="ECO:0000256" key="3">
    <source>
        <dbReference type="ARBA" id="ARBA00022989"/>
    </source>
</evidence>
<feature type="transmembrane region" description="Helical" evidence="8">
    <location>
        <begin position="45"/>
        <end position="65"/>
    </location>
</feature>
<evidence type="ECO:0000256" key="8">
    <source>
        <dbReference type="SAM" id="Phobius"/>
    </source>
</evidence>
<reference evidence="10 11" key="1">
    <citation type="submission" date="2022-05" db="EMBL/GenBank/DDBJ databases">
        <authorList>
            <consortium name="Genoscope - CEA"/>
            <person name="William W."/>
        </authorList>
    </citation>
    <scope>NUCLEOTIDE SEQUENCE [LARGE SCALE GENOMIC DNA]</scope>
</reference>
<feature type="transmembrane region" description="Helical" evidence="8">
    <location>
        <begin position="171"/>
        <end position="193"/>
    </location>
</feature>
<keyword evidence="4" id="KW-0297">G-protein coupled receptor</keyword>
<name>A0AAU9WPY9_9CNID</name>
<feature type="transmembrane region" description="Helical" evidence="8">
    <location>
        <begin position="85"/>
        <end position="104"/>
    </location>
</feature>
<dbReference type="Proteomes" id="UP001159428">
    <property type="component" value="Unassembled WGS sequence"/>
</dbReference>
<comment type="subcellular location">
    <subcellularLocation>
        <location evidence="1">Membrane</location>
        <topology evidence="1">Multi-pass membrane protein</topology>
    </subcellularLocation>
</comment>
<dbReference type="PANTHER" id="PTHR24238:SF57">
    <property type="entry name" value="G-PROTEIN COUPLED RECEPTOR 83"/>
    <property type="match status" value="1"/>
</dbReference>
<feature type="domain" description="G-protein coupled receptors family 1 profile" evidence="9">
    <location>
        <begin position="24"/>
        <end position="284"/>
    </location>
</feature>